<feature type="compositionally biased region" description="Polar residues" evidence="1">
    <location>
        <begin position="366"/>
        <end position="384"/>
    </location>
</feature>
<feature type="region of interest" description="Disordered" evidence="1">
    <location>
        <begin position="491"/>
        <end position="514"/>
    </location>
</feature>
<dbReference type="EMBL" id="JAGHQL010000223">
    <property type="protein sequence ID" value="KAH0536236.1"/>
    <property type="molecule type" value="Genomic_DNA"/>
</dbReference>
<gene>
    <name evidence="2" type="ORF">FGG08_006882</name>
</gene>
<feature type="region of interest" description="Disordered" evidence="1">
    <location>
        <begin position="179"/>
        <end position="200"/>
    </location>
</feature>
<evidence type="ECO:0000313" key="3">
    <source>
        <dbReference type="Proteomes" id="UP000698800"/>
    </source>
</evidence>
<dbReference type="Proteomes" id="UP000698800">
    <property type="component" value="Unassembled WGS sequence"/>
</dbReference>
<protein>
    <submittedName>
        <fullName evidence="2">Uncharacterized protein</fullName>
    </submittedName>
</protein>
<keyword evidence="3" id="KW-1185">Reference proteome</keyword>
<name>A0A9P8I6G6_9PEZI</name>
<comment type="caution">
    <text evidence="2">The sequence shown here is derived from an EMBL/GenBank/DDBJ whole genome shotgun (WGS) entry which is preliminary data.</text>
</comment>
<feature type="compositionally biased region" description="Low complexity" evidence="1">
    <location>
        <begin position="418"/>
        <end position="437"/>
    </location>
</feature>
<accession>A0A9P8I6G6</accession>
<evidence type="ECO:0000313" key="2">
    <source>
        <dbReference type="EMBL" id="KAH0536236.1"/>
    </source>
</evidence>
<reference evidence="2" key="1">
    <citation type="submission" date="2021-03" db="EMBL/GenBank/DDBJ databases">
        <title>Comparative genomics and phylogenomic investigation of the class Geoglossomycetes provide insights into ecological specialization and systematics.</title>
        <authorList>
            <person name="Melie T."/>
            <person name="Pirro S."/>
            <person name="Miller A.N."/>
            <person name="Quandt A."/>
        </authorList>
    </citation>
    <scope>NUCLEOTIDE SEQUENCE</scope>
    <source>
        <strain evidence="2">GBOQ0MN5Z8</strain>
    </source>
</reference>
<proteinExistence type="predicted"/>
<feature type="region of interest" description="Disordered" evidence="1">
    <location>
        <begin position="119"/>
        <end position="165"/>
    </location>
</feature>
<evidence type="ECO:0000256" key="1">
    <source>
        <dbReference type="SAM" id="MobiDB-lite"/>
    </source>
</evidence>
<sequence>MSGLVGRTWTPIKPSTEFDTAAGAAMFHGAKRLTSSERALAASKAKEQVHFDPQRRLAKSRDHLLTDERLRQQTLTQIDFISYIPKEEIDLNLVDDQEPLRDIAEVDDVQEEQANAKIIATMAPPALPTTPRKKRKLEIPSSHSPPDSPFSPYNMENPEGPKSPLVSKTEQLLSKSALNSETIQGIKRHPKRTVRSSVSWESEDNLLRLQSPFPNGQNIPEDARAGGLVSGNYSGAQDASFEEESNGIIAKRAEGDVVFPEETLEKPTGDISGAAVKIKIRDSDDEEDSEHDYDFGPETQAMVNNIDLASLSESFSEDRTSPPLPLQGVNIVSASCTTIDGADAGKKEPVSNGAKKGARQLDFDGESTTGMSCRTGSNASSQTCGHLALDDHETEDPHIQLADTVSEADSESSHSRPSASLSGISTSTTSSQATLQGAEAQPTSATPSAHIKSPALRSTNLDMWVNSSARTGLVSTRIYDFETASQLLPESLMNDSLPLPPDFSQESFDEEDYP</sequence>
<feature type="region of interest" description="Disordered" evidence="1">
    <location>
        <begin position="342"/>
        <end position="384"/>
    </location>
</feature>
<organism evidence="2 3">
    <name type="scientific">Glutinoglossum americanum</name>
    <dbReference type="NCBI Taxonomy" id="1670608"/>
    <lineage>
        <taxon>Eukaryota</taxon>
        <taxon>Fungi</taxon>
        <taxon>Dikarya</taxon>
        <taxon>Ascomycota</taxon>
        <taxon>Pezizomycotina</taxon>
        <taxon>Geoglossomycetes</taxon>
        <taxon>Geoglossales</taxon>
        <taxon>Geoglossaceae</taxon>
        <taxon>Glutinoglossum</taxon>
    </lineage>
</organism>
<dbReference type="OrthoDB" id="5422942at2759"/>
<dbReference type="AlphaFoldDB" id="A0A9P8I6G6"/>
<feature type="region of interest" description="Disordered" evidence="1">
    <location>
        <begin position="404"/>
        <end position="451"/>
    </location>
</feature>